<dbReference type="Gene3D" id="3.90.1680.10">
    <property type="entry name" value="SOS response associated peptidase-like"/>
    <property type="match status" value="1"/>
</dbReference>
<dbReference type="AlphaFoldDB" id="A0A1H1JZC7"/>
<keyword evidence="2" id="KW-1185">Reference proteome</keyword>
<dbReference type="InterPro" id="IPR003738">
    <property type="entry name" value="SRAP"/>
</dbReference>
<dbReference type="RefSeq" id="WP_074774534.1">
    <property type="nucleotide sequence ID" value="NZ_FNKP01000004.1"/>
</dbReference>
<dbReference type="Proteomes" id="UP000183487">
    <property type="component" value="Unassembled WGS sequence"/>
</dbReference>
<evidence type="ECO:0000313" key="2">
    <source>
        <dbReference type="Proteomes" id="UP000183487"/>
    </source>
</evidence>
<name>A0A1H1JZC7_9BURK</name>
<protein>
    <submittedName>
        <fullName evidence="1">Putative SOS response-associated peptidase YedK</fullName>
    </submittedName>
</protein>
<accession>A0A1H1JZC7</accession>
<sequence length="320" mass="36631">MCYSAQIVADYRKFVRMFGALMDIHEFARLFFERAEGISKAKVPKAMEDAFAQPQSETDAQIKTLIERFNAEQLSKLEQDLFKQRKRLADAERTLQTKVTKAATESQRIATDKIAWALRKLDDIRRPELLPRDSRIFPGQYAPVMVMENGQRVIKPMRYQCRIAGKPASYDVKYPGTYNARRDNLEGFWKPCFGYTHGVMLVDVFYENVSKAKFEGTLSETHERDENVVLEFRPSNGELMHVACIWSRWTAPGEPDLLSFAAITDEPPPEVAAAGHDRCIIPIKPENIDAWLNTDASDLGALYAILDDRDQPYYEHRLAA</sequence>
<dbReference type="OrthoDB" id="107650at2"/>
<proteinExistence type="predicted"/>
<organism evidence="1 2">
    <name type="scientific">Paraburkholderia fungorum</name>
    <dbReference type="NCBI Taxonomy" id="134537"/>
    <lineage>
        <taxon>Bacteria</taxon>
        <taxon>Pseudomonadati</taxon>
        <taxon>Pseudomonadota</taxon>
        <taxon>Betaproteobacteria</taxon>
        <taxon>Burkholderiales</taxon>
        <taxon>Burkholderiaceae</taxon>
        <taxon>Paraburkholderia</taxon>
    </lineage>
</organism>
<dbReference type="InterPro" id="IPR036590">
    <property type="entry name" value="SRAP-like"/>
</dbReference>
<dbReference type="EMBL" id="FNKP01000004">
    <property type="protein sequence ID" value="SDR55099.1"/>
    <property type="molecule type" value="Genomic_DNA"/>
</dbReference>
<dbReference type="Pfam" id="PF02586">
    <property type="entry name" value="SRAP"/>
    <property type="match status" value="1"/>
</dbReference>
<evidence type="ECO:0000313" key="1">
    <source>
        <dbReference type="EMBL" id="SDR55099.1"/>
    </source>
</evidence>
<reference evidence="2" key="1">
    <citation type="submission" date="2016-10" db="EMBL/GenBank/DDBJ databases">
        <authorList>
            <person name="Varghese N."/>
        </authorList>
    </citation>
    <scope>NUCLEOTIDE SEQUENCE [LARGE SCALE GENOMIC DNA]</scope>
    <source>
        <strain evidence="2">GAS106B</strain>
    </source>
</reference>
<dbReference type="SUPFAM" id="SSF143081">
    <property type="entry name" value="BB1717-like"/>
    <property type="match status" value="1"/>
</dbReference>
<dbReference type="GO" id="GO:0003697">
    <property type="term" value="F:single-stranded DNA binding"/>
    <property type="evidence" value="ECO:0007669"/>
    <property type="project" value="InterPro"/>
</dbReference>
<dbReference type="GO" id="GO:0106300">
    <property type="term" value="P:protein-DNA covalent cross-linking repair"/>
    <property type="evidence" value="ECO:0007669"/>
    <property type="project" value="InterPro"/>
</dbReference>
<gene>
    <name evidence="1" type="ORF">SAMN05443245_7593</name>
</gene>